<proteinExistence type="predicted"/>
<evidence type="ECO:0000313" key="2">
    <source>
        <dbReference type="EMBL" id="GJN10976.1"/>
    </source>
</evidence>
<accession>A0AAV5DL78</accession>
<comment type="caution">
    <text evidence="2">The sequence shown here is derived from an EMBL/GenBank/DDBJ whole genome shotgun (WGS) entry which is preliminary data.</text>
</comment>
<reference evidence="2" key="1">
    <citation type="journal article" date="2018" name="DNA Res.">
        <title>Multiple hybrid de novo genome assembly of finger millet, an orphan allotetraploid crop.</title>
        <authorList>
            <person name="Hatakeyama M."/>
            <person name="Aluri S."/>
            <person name="Balachadran M.T."/>
            <person name="Sivarajan S.R."/>
            <person name="Patrignani A."/>
            <person name="Gruter S."/>
            <person name="Poveda L."/>
            <person name="Shimizu-Inatsugi R."/>
            <person name="Baeten J."/>
            <person name="Francoijs K.J."/>
            <person name="Nataraja K.N."/>
            <person name="Reddy Y.A.N."/>
            <person name="Phadnis S."/>
            <person name="Ravikumar R.L."/>
            <person name="Schlapbach R."/>
            <person name="Sreeman S.M."/>
            <person name="Shimizu K.K."/>
        </authorList>
    </citation>
    <scope>NUCLEOTIDE SEQUENCE</scope>
</reference>
<dbReference type="PANTHER" id="PTHR33074:SF72">
    <property type="entry name" value="DUF1618 DOMAIN-CONTAINING PROTEIN"/>
    <property type="match status" value="1"/>
</dbReference>
<sequence>MGWVDLWREILFCNVLDKKPSIWGVPLPVPLNELSYNDGMGLEFGSPLQRRGIAFIREENCLKFVHLESVDRRLPGYDKETGNPLFQTDKWVLTTFRNRKMTGSFDDWHEEFKVESSDIKISPAIS</sequence>
<dbReference type="Proteomes" id="UP001054889">
    <property type="component" value="Unassembled WGS sequence"/>
</dbReference>
<dbReference type="PANTHER" id="PTHR33074">
    <property type="entry name" value="EXPRESSED PROTEIN-RELATED"/>
    <property type="match status" value="1"/>
</dbReference>
<dbReference type="InterPro" id="IPR011676">
    <property type="entry name" value="DUF1618"/>
</dbReference>
<evidence type="ECO:0000313" key="3">
    <source>
        <dbReference type="Proteomes" id="UP001054889"/>
    </source>
</evidence>
<organism evidence="2 3">
    <name type="scientific">Eleusine coracana subsp. coracana</name>
    <dbReference type="NCBI Taxonomy" id="191504"/>
    <lineage>
        <taxon>Eukaryota</taxon>
        <taxon>Viridiplantae</taxon>
        <taxon>Streptophyta</taxon>
        <taxon>Embryophyta</taxon>
        <taxon>Tracheophyta</taxon>
        <taxon>Spermatophyta</taxon>
        <taxon>Magnoliopsida</taxon>
        <taxon>Liliopsida</taxon>
        <taxon>Poales</taxon>
        <taxon>Poaceae</taxon>
        <taxon>PACMAD clade</taxon>
        <taxon>Chloridoideae</taxon>
        <taxon>Cynodonteae</taxon>
        <taxon>Eleusininae</taxon>
        <taxon>Eleusine</taxon>
    </lineage>
</organism>
<name>A0AAV5DL78_ELECO</name>
<feature type="domain" description="DUF1618" evidence="1">
    <location>
        <begin position="3"/>
        <end position="120"/>
    </location>
</feature>
<protein>
    <recommendedName>
        <fullName evidence="1">DUF1618 domain-containing protein</fullName>
    </recommendedName>
</protein>
<dbReference type="AlphaFoldDB" id="A0AAV5DL78"/>
<keyword evidence="3" id="KW-1185">Reference proteome</keyword>
<dbReference type="EMBL" id="BQKI01000018">
    <property type="protein sequence ID" value="GJN10976.1"/>
    <property type="molecule type" value="Genomic_DNA"/>
</dbReference>
<evidence type="ECO:0000259" key="1">
    <source>
        <dbReference type="Pfam" id="PF07762"/>
    </source>
</evidence>
<gene>
    <name evidence="2" type="primary">ga29129</name>
    <name evidence="2" type="ORF">PR202_ga29129</name>
</gene>
<reference evidence="2" key="2">
    <citation type="submission" date="2021-12" db="EMBL/GenBank/DDBJ databases">
        <title>Resequencing data analysis of finger millet.</title>
        <authorList>
            <person name="Hatakeyama M."/>
            <person name="Aluri S."/>
            <person name="Balachadran M.T."/>
            <person name="Sivarajan S.R."/>
            <person name="Poveda L."/>
            <person name="Shimizu-Inatsugi R."/>
            <person name="Schlapbach R."/>
            <person name="Sreeman S.M."/>
            <person name="Shimizu K.K."/>
        </authorList>
    </citation>
    <scope>NUCLEOTIDE SEQUENCE</scope>
</reference>
<dbReference type="Pfam" id="PF07762">
    <property type="entry name" value="DUF1618"/>
    <property type="match status" value="1"/>
</dbReference>